<dbReference type="Proteomes" id="UP000012040">
    <property type="component" value="Chromosome"/>
</dbReference>
<dbReference type="EMBL" id="CP003537">
    <property type="protein sequence ID" value="AGH95749.1"/>
    <property type="molecule type" value="Genomic_DNA"/>
</dbReference>
<evidence type="ECO:0008006" key="3">
    <source>
        <dbReference type="Google" id="ProtNLM"/>
    </source>
</evidence>
<protein>
    <recommendedName>
        <fullName evidence="3">Lipoprotein</fullName>
    </recommendedName>
</protein>
<gene>
    <name evidence="1" type="ORF">A11Q_1533</name>
</gene>
<proteinExistence type="predicted"/>
<accession>M4VRE1</accession>
<dbReference type="KEGG" id="bex:A11Q_1533"/>
<evidence type="ECO:0000313" key="2">
    <source>
        <dbReference type="Proteomes" id="UP000012040"/>
    </source>
</evidence>
<reference evidence="1 2" key="1">
    <citation type="journal article" date="2013" name="ISME J.">
        <title>By their genes ye shall know them: genomic signatures of predatory bacteria.</title>
        <authorList>
            <person name="Pasternak Z."/>
            <person name="Pietrokovski S."/>
            <person name="Rotem O."/>
            <person name="Gophna U."/>
            <person name="Lurie-Weinberger M.N."/>
            <person name="Jurkevitch E."/>
        </authorList>
    </citation>
    <scope>NUCLEOTIDE SEQUENCE [LARGE SCALE GENOMIC DNA]</scope>
    <source>
        <strain evidence="1 2">JSS</strain>
    </source>
</reference>
<dbReference type="RefSeq" id="WP_015470239.1">
    <property type="nucleotide sequence ID" value="NC_020813.1"/>
</dbReference>
<sequence length="107" mass="12022">MSAAKKIYTAILTTALLTAFSSCNLYRSEDRKDFESNSASFHVKNLKVSSCSLNSVRSYATASKLITVSNGGYDRQDSVFLWEYQINNQSVFETDNLKGTYCLYDNT</sequence>
<keyword evidence="2" id="KW-1185">Reference proteome</keyword>
<dbReference type="AlphaFoldDB" id="M4VRE1"/>
<evidence type="ECO:0000313" key="1">
    <source>
        <dbReference type="EMBL" id="AGH95749.1"/>
    </source>
</evidence>
<dbReference type="STRING" id="1184267.A11Q_1533"/>
<dbReference type="HOGENOM" id="CLU_2204866_0_0_7"/>
<dbReference type="PATRIC" id="fig|1184267.3.peg.1550"/>
<organism evidence="1 2">
    <name type="scientific">Pseudobdellovibrio exovorus JSS</name>
    <dbReference type="NCBI Taxonomy" id="1184267"/>
    <lineage>
        <taxon>Bacteria</taxon>
        <taxon>Pseudomonadati</taxon>
        <taxon>Bdellovibrionota</taxon>
        <taxon>Bdellovibrionia</taxon>
        <taxon>Bdellovibrionales</taxon>
        <taxon>Pseudobdellovibrionaceae</taxon>
        <taxon>Pseudobdellovibrio</taxon>
    </lineage>
</organism>
<dbReference type="PROSITE" id="PS51257">
    <property type="entry name" value="PROKAR_LIPOPROTEIN"/>
    <property type="match status" value="1"/>
</dbReference>
<name>M4VRE1_9BACT</name>